<dbReference type="Proteomes" id="UP000619788">
    <property type="component" value="Unassembled WGS sequence"/>
</dbReference>
<dbReference type="RefSeq" id="WP_239127590.1">
    <property type="nucleotide sequence ID" value="NZ_BOOJ01000024.1"/>
</dbReference>
<evidence type="ECO:0000256" key="5">
    <source>
        <dbReference type="HAMAP-Rule" id="MF_01114"/>
    </source>
</evidence>
<evidence type="ECO:0000259" key="7">
    <source>
        <dbReference type="Pfam" id="PF02631"/>
    </source>
</evidence>
<dbReference type="InterPro" id="IPR003783">
    <property type="entry name" value="Regulatory_RecX"/>
</dbReference>
<comment type="similarity">
    <text evidence="2 5">Belongs to the RecX family.</text>
</comment>
<keyword evidence="11" id="KW-1185">Reference proteome</keyword>
<proteinExistence type="inferred from homology"/>
<evidence type="ECO:0000256" key="1">
    <source>
        <dbReference type="ARBA" id="ARBA00004496"/>
    </source>
</evidence>
<feature type="domain" description="RecX first three-helical" evidence="9">
    <location>
        <begin position="324"/>
        <end position="362"/>
    </location>
</feature>
<dbReference type="InterPro" id="IPR036388">
    <property type="entry name" value="WH-like_DNA-bd_sf"/>
</dbReference>
<dbReference type="Pfam" id="PF21982">
    <property type="entry name" value="RecX_HTH1"/>
    <property type="match status" value="1"/>
</dbReference>
<feature type="compositionally biased region" description="Low complexity" evidence="6">
    <location>
        <begin position="62"/>
        <end position="90"/>
    </location>
</feature>
<sequence length="489" mass="51211">MTRGPDSGPADEAGPRDWGAWPDPPKAGPDSGRRRSKSSATGREPGLPGKADRRERPRRDPAAAWEAFISGAGPATGPGAAPKDGPADRPTGGRRRGSGGSTRRSKGDSTGPIWDGFIRKPTEDSEKPSGPDPEESEPDFGPGQTSLDRWGSPDSEVDVSERDGASEFGRDSETGTTGWDRWGSPDSEVDVSERDGASELGRGPETGVTGQGGASAFGRDPEAGATGRGGRAGFGHDSGTDVTRQDGASELGRGPETGVTEQGGASASGRDPEAGATGRGGRGRSGRRGSRKGRGATSGGFLPDGPMEGSPASQGPPADPQAVARAICLRLLTMAPRTRAQLAEALRKRDVPDDAAEAVLERFSEVGLIDDEAFAAAWVNSRHAGRGLARRALAAELRRRGVEEDTVKEAVEQLDPEQEAETARRLVERKLPATRGLDPTVRTRRLAGMLARKGYGPGLAFRVIREALENEETEGSAFPDDPDYPMDSI</sequence>
<feature type="compositionally biased region" description="Basic and acidic residues" evidence="6">
    <location>
        <begin position="159"/>
        <end position="173"/>
    </location>
</feature>
<evidence type="ECO:0000259" key="9">
    <source>
        <dbReference type="Pfam" id="PF21982"/>
    </source>
</evidence>
<protein>
    <recommendedName>
        <fullName evidence="3 5">Regulatory protein RecX</fullName>
    </recommendedName>
</protein>
<dbReference type="HAMAP" id="MF_01114">
    <property type="entry name" value="RecX"/>
    <property type="match status" value="1"/>
</dbReference>
<dbReference type="GO" id="GO:0006282">
    <property type="term" value="P:regulation of DNA repair"/>
    <property type="evidence" value="ECO:0007669"/>
    <property type="project" value="UniProtKB-UniRule"/>
</dbReference>
<evidence type="ECO:0000259" key="8">
    <source>
        <dbReference type="Pfam" id="PF21981"/>
    </source>
</evidence>
<dbReference type="EMBL" id="BOOJ01000024">
    <property type="protein sequence ID" value="GIH92050.1"/>
    <property type="molecule type" value="Genomic_DNA"/>
</dbReference>
<evidence type="ECO:0000256" key="6">
    <source>
        <dbReference type="SAM" id="MobiDB-lite"/>
    </source>
</evidence>
<comment type="function">
    <text evidence="5">Modulates RecA activity.</text>
</comment>
<feature type="region of interest" description="Disordered" evidence="6">
    <location>
        <begin position="1"/>
        <end position="321"/>
    </location>
</feature>
<dbReference type="Pfam" id="PF21981">
    <property type="entry name" value="RecX_HTH3"/>
    <property type="match status" value="1"/>
</dbReference>
<feature type="domain" description="RecX third three-helical" evidence="8">
    <location>
        <begin position="417"/>
        <end position="464"/>
    </location>
</feature>
<dbReference type="GO" id="GO:0005737">
    <property type="term" value="C:cytoplasm"/>
    <property type="evidence" value="ECO:0007669"/>
    <property type="project" value="UniProtKB-SubCell"/>
</dbReference>
<organism evidence="10 11">
    <name type="scientific">Planobispora siamensis</name>
    <dbReference type="NCBI Taxonomy" id="936338"/>
    <lineage>
        <taxon>Bacteria</taxon>
        <taxon>Bacillati</taxon>
        <taxon>Actinomycetota</taxon>
        <taxon>Actinomycetes</taxon>
        <taxon>Streptosporangiales</taxon>
        <taxon>Streptosporangiaceae</taxon>
        <taxon>Planobispora</taxon>
    </lineage>
</organism>
<dbReference type="AlphaFoldDB" id="A0A8J3SGH0"/>
<dbReference type="PANTHER" id="PTHR33602:SF1">
    <property type="entry name" value="REGULATORY PROTEIN RECX FAMILY PROTEIN"/>
    <property type="match status" value="1"/>
</dbReference>
<dbReference type="NCBIfam" id="NF001061">
    <property type="entry name" value="PRK00117.5-1"/>
    <property type="match status" value="1"/>
</dbReference>
<dbReference type="PANTHER" id="PTHR33602">
    <property type="entry name" value="REGULATORY PROTEIN RECX FAMILY PROTEIN"/>
    <property type="match status" value="1"/>
</dbReference>
<evidence type="ECO:0000313" key="10">
    <source>
        <dbReference type="EMBL" id="GIH92050.1"/>
    </source>
</evidence>
<feature type="compositionally biased region" description="Basic and acidic residues" evidence="6">
    <location>
        <begin position="50"/>
        <end position="61"/>
    </location>
</feature>
<reference evidence="10 11" key="1">
    <citation type="submission" date="2021-01" db="EMBL/GenBank/DDBJ databases">
        <title>Whole genome shotgun sequence of Planobispora siamensis NBRC 107568.</title>
        <authorList>
            <person name="Komaki H."/>
            <person name="Tamura T."/>
        </authorList>
    </citation>
    <scope>NUCLEOTIDE SEQUENCE [LARGE SCALE GENOMIC DNA]</scope>
    <source>
        <strain evidence="10 11">NBRC 107568</strain>
    </source>
</reference>
<evidence type="ECO:0000313" key="11">
    <source>
        <dbReference type="Proteomes" id="UP000619788"/>
    </source>
</evidence>
<feature type="compositionally biased region" description="Basic residues" evidence="6">
    <location>
        <begin position="281"/>
        <end position="294"/>
    </location>
</feature>
<comment type="subcellular location">
    <subcellularLocation>
        <location evidence="1 5">Cytoplasm</location>
    </subcellularLocation>
</comment>
<feature type="region of interest" description="Disordered" evidence="6">
    <location>
        <begin position="470"/>
        <end position="489"/>
    </location>
</feature>
<feature type="compositionally biased region" description="Basic and acidic residues" evidence="6">
    <location>
        <begin position="117"/>
        <end position="129"/>
    </location>
</feature>
<dbReference type="InterPro" id="IPR053925">
    <property type="entry name" value="RecX_HTH_3rd"/>
</dbReference>
<dbReference type="Pfam" id="PF02631">
    <property type="entry name" value="RecX_HTH2"/>
    <property type="match status" value="1"/>
</dbReference>
<dbReference type="Gene3D" id="1.10.10.10">
    <property type="entry name" value="Winged helix-like DNA-binding domain superfamily/Winged helix DNA-binding domain"/>
    <property type="match status" value="1"/>
</dbReference>
<evidence type="ECO:0000256" key="2">
    <source>
        <dbReference type="ARBA" id="ARBA00009695"/>
    </source>
</evidence>
<gene>
    <name evidence="5" type="primary">recX</name>
    <name evidence="10" type="ORF">Psi01_26800</name>
</gene>
<feature type="domain" description="RecX second three-helical" evidence="7">
    <location>
        <begin position="370"/>
        <end position="410"/>
    </location>
</feature>
<evidence type="ECO:0000256" key="3">
    <source>
        <dbReference type="ARBA" id="ARBA00018111"/>
    </source>
</evidence>
<keyword evidence="4 5" id="KW-0963">Cytoplasm</keyword>
<evidence type="ECO:0000256" key="4">
    <source>
        <dbReference type="ARBA" id="ARBA00022490"/>
    </source>
</evidence>
<dbReference type="InterPro" id="IPR053926">
    <property type="entry name" value="RecX_HTH_1st"/>
</dbReference>
<accession>A0A8J3SGH0</accession>
<name>A0A8J3SGH0_9ACTN</name>
<comment type="caution">
    <text evidence="10">The sequence shown here is derived from an EMBL/GenBank/DDBJ whole genome shotgun (WGS) entry which is preliminary data.</text>
</comment>
<dbReference type="InterPro" id="IPR053924">
    <property type="entry name" value="RecX_HTH_2nd"/>
</dbReference>